<gene>
    <name evidence="2" type="ORF">HK414_03240</name>
</gene>
<sequence>MAPRLLTPVQVPFPDMVGGFVDLKVRITLFIDEQGTVRRVRIDSPDVPPLFEQTIRDTFAQARFKPGELRTPPSGRRCGSRSSSAQPAAAAAERPSVHFLAQGLPLIS</sequence>
<evidence type="ECO:0000313" key="2">
    <source>
        <dbReference type="EMBL" id="QJW83521.1"/>
    </source>
</evidence>
<protein>
    <recommendedName>
        <fullName evidence="4">TonB C-terminal domain-containing protein</fullName>
    </recommendedName>
</protein>
<proteinExistence type="predicted"/>
<dbReference type="SUPFAM" id="SSF74653">
    <property type="entry name" value="TolA/TonB C-terminal domain"/>
    <property type="match status" value="1"/>
</dbReference>
<feature type="region of interest" description="Disordered" evidence="1">
    <location>
        <begin position="64"/>
        <end position="94"/>
    </location>
</feature>
<feature type="compositionally biased region" description="Low complexity" evidence="1">
    <location>
        <begin position="74"/>
        <end position="94"/>
    </location>
</feature>
<evidence type="ECO:0000256" key="1">
    <source>
        <dbReference type="SAM" id="MobiDB-lite"/>
    </source>
</evidence>
<evidence type="ECO:0000313" key="3">
    <source>
        <dbReference type="Proteomes" id="UP000500826"/>
    </source>
</evidence>
<keyword evidence="3" id="KW-1185">Reference proteome</keyword>
<evidence type="ECO:0008006" key="4">
    <source>
        <dbReference type="Google" id="ProtNLM"/>
    </source>
</evidence>
<dbReference type="Proteomes" id="UP000500826">
    <property type="component" value="Chromosome"/>
</dbReference>
<accession>A0ABX6P3F1</accession>
<organism evidence="2 3">
    <name type="scientific">Ramlibacter terrae</name>
    <dbReference type="NCBI Taxonomy" id="2732511"/>
    <lineage>
        <taxon>Bacteria</taxon>
        <taxon>Pseudomonadati</taxon>
        <taxon>Pseudomonadota</taxon>
        <taxon>Betaproteobacteria</taxon>
        <taxon>Burkholderiales</taxon>
        <taxon>Comamonadaceae</taxon>
        <taxon>Ramlibacter</taxon>
    </lineage>
</organism>
<dbReference type="EMBL" id="CP053418">
    <property type="protein sequence ID" value="QJW83521.1"/>
    <property type="molecule type" value="Genomic_DNA"/>
</dbReference>
<reference evidence="2 3" key="1">
    <citation type="submission" date="2020-05" db="EMBL/GenBank/DDBJ databases">
        <title>Ramlibacter rhizophilus sp. nov., isolated from rhizosphere soil of national flower Mugunghwa from South Korea.</title>
        <authorList>
            <person name="Zheng-Fei Y."/>
            <person name="Huan T."/>
        </authorList>
    </citation>
    <scope>NUCLEOTIDE SEQUENCE [LARGE SCALE GENOMIC DNA]</scope>
    <source>
        <strain evidence="2 3">H242</strain>
    </source>
</reference>
<name>A0ABX6P3F1_9BURK</name>